<dbReference type="OrthoDB" id="5287651at2"/>
<dbReference type="InterPro" id="IPR035965">
    <property type="entry name" value="PAS-like_dom_sf"/>
</dbReference>
<reference evidence="2 3" key="1">
    <citation type="submission" date="2018-02" db="EMBL/GenBank/DDBJ databases">
        <title>novel marine gammaproteobacteria from coastal saline agro ecosystem.</title>
        <authorList>
            <person name="Krishnan R."/>
            <person name="Ramesh Kumar N."/>
        </authorList>
    </citation>
    <scope>NUCLEOTIDE SEQUENCE [LARGE SCALE GENOMIC DNA]</scope>
    <source>
        <strain evidence="2 3">228</strain>
    </source>
</reference>
<evidence type="ECO:0000259" key="1">
    <source>
        <dbReference type="PROSITE" id="PS50112"/>
    </source>
</evidence>
<organism evidence="2 3">
    <name type="scientific">Proteobacteria bacterium 228</name>
    <dbReference type="NCBI Taxonomy" id="2083153"/>
    <lineage>
        <taxon>Bacteria</taxon>
        <taxon>Pseudomonadati</taxon>
        <taxon>Pseudomonadota</taxon>
    </lineage>
</organism>
<dbReference type="SUPFAM" id="SSF55785">
    <property type="entry name" value="PYP-like sensor domain (PAS domain)"/>
    <property type="match status" value="1"/>
</dbReference>
<evidence type="ECO:0000313" key="2">
    <source>
        <dbReference type="EMBL" id="PPC75407.1"/>
    </source>
</evidence>
<dbReference type="EMBL" id="PRLP01000096">
    <property type="protein sequence ID" value="PPC75407.1"/>
    <property type="molecule type" value="Genomic_DNA"/>
</dbReference>
<sequence>MKQAISPINNEIKLQEDEFIVSKTDTRGVITYVNRTFMRVSGFSEPEMLGQPHNVIRHPEMPRGVFRLLWKTLESKQEFVGYVKNLCKDGSYYWVLANITLDYNSDGKLQGYYSARRKPQARALKAILPLYQEMLRIEASYGKKDGAEKSMAYLLEHCRQQGVPYDELVLALDR</sequence>
<dbReference type="PROSITE" id="PS50112">
    <property type="entry name" value="PAS"/>
    <property type="match status" value="1"/>
</dbReference>
<dbReference type="Gene3D" id="3.30.450.20">
    <property type="entry name" value="PAS domain"/>
    <property type="match status" value="1"/>
</dbReference>
<protein>
    <submittedName>
        <fullName evidence="2">Aerotaxis receptor Aer</fullName>
    </submittedName>
</protein>
<comment type="caution">
    <text evidence="2">The sequence shown here is derived from an EMBL/GenBank/DDBJ whole genome shotgun (WGS) entry which is preliminary data.</text>
</comment>
<accession>A0A2S5KKN5</accession>
<dbReference type="CDD" id="cd00130">
    <property type="entry name" value="PAS"/>
    <property type="match status" value="1"/>
</dbReference>
<gene>
    <name evidence="2" type="ORF">C4K68_20800</name>
</gene>
<dbReference type="AlphaFoldDB" id="A0A2S5KKN5"/>
<evidence type="ECO:0000313" key="3">
    <source>
        <dbReference type="Proteomes" id="UP000238196"/>
    </source>
</evidence>
<dbReference type="InterPro" id="IPR000014">
    <property type="entry name" value="PAS"/>
</dbReference>
<proteinExistence type="predicted"/>
<keyword evidence="2" id="KW-0675">Receptor</keyword>
<dbReference type="Proteomes" id="UP000238196">
    <property type="component" value="Unassembled WGS sequence"/>
</dbReference>
<dbReference type="InterPro" id="IPR013655">
    <property type="entry name" value="PAS_fold_3"/>
</dbReference>
<name>A0A2S5KKN5_9PROT</name>
<dbReference type="Pfam" id="PF08447">
    <property type="entry name" value="PAS_3"/>
    <property type="match status" value="1"/>
</dbReference>
<feature type="domain" description="PAS" evidence="1">
    <location>
        <begin position="25"/>
        <end position="76"/>
    </location>
</feature>
<dbReference type="NCBIfam" id="TIGR00229">
    <property type="entry name" value="sensory_box"/>
    <property type="match status" value="1"/>
</dbReference>